<comment type="caution">
    <text evidence="5">The sequence shown here is derived from an EMBL/GenBank/DDBJ whole genome shotgun (WGS) entry which is preliminary data.</text>
</comment>
<dbReference type="PROSITE" id="PS50837">
    <property type="entry name" value="NACHT"/>
    <property type="match status" value="1"/>
</dbReference>
<keyword evidence="1" id="KW-0853">WD repeat</keyword>
<evidence type="ECO:0000256" key="2">
    <source>
        <dbReference type="ARBA" id="ARBA00022737"/>
    </source>
</evidence>
<dbReference type="SUPFAM" id="SSF69322">
    <property type="entry name" value="Tricorn protease domain 2"/>
    <property type="match status" value="1"/>
</dbReference>
<dbReference type="InterPro" id="IPR007111">
    <property type="entry name" value="NACHT_NTPase"/>
</dbReference>
<dbReference type="SMART" id="SM00320">
    <property type="entry name" value="WD40"/>
    <property type="match status" value="3"/>
</dbReference>
<feature type="region of interest" description="Disordered" evidence="3">
    <location>
        <begin position="1"/>
        <end position="24"/>
    </location>
</feature>
<keyword evidence="2" id="KW-0677">Repeat</keyword>
<dbReference type="InterPro" id="IPR025139">
    <property type="entry name" value="DUF4062"/>
</dbReference>
<dbReference type="InterPro" id="IPR052752">
    <property type="entry name" value="NACHT-WD_repeat"/>
</dbReference>
<evidence type="ECO:0000256" key="1">
    <source>
        <dbReference type="ARBA" id="ARBA00022574"/>
    </source>
</evidence>
<dbReference type="SUPFAM" id="SSF82171">
    <property type="entry name" value="DPP6 N-terminal domain-like"/>
    <property type="match status" value="1"/>
</dbReference>
<feature type="compositionally biased region" description="Gly residues" evidence="3">
    <location>
        <begin position="1"/>
        <end position="11"/>
    </location>
</feature>
<evidence type="ECO:0000256" key="3">
    <source>
        <dbReference type="SAM" id="MobiDB-lite"/>
    </source>
</evidence>
<name>A0ABD3VJZ0_SINWO</name>
<dbReference type="PANTHER" id="PTHR19871">
    <property type="entry name" value="BETA TRANSDUCIN-RELATED PROTEIN"/>
    <property type="match status" value="1"/>
</dbReference>
<dbReference type="InterPro" id="IPR015943">
    <property type="entry name" value="WD40/YVTN_repeat-like_dom_sf"/>
</dbReference>
<evidence type="ECO:0000313" key="5">
    <source>
        <dbReference type="EMBL" id="KAL3861905.1"/>
    </source>
</evidence>
<dbReference type="Pfam" id="PF25469">
    <property type="entry name" value="WHD_NWD1"/>
    <property type="match status" value="1"/>
</dbReference>
<dbReference type="InterPro" id="IPR041664">
    <property type="entry name" value="AAA_16"/>
</dbReference>
<dbReference type="InterPro" id="IPR057588">
    <property type="entry name" value="NWD1/2-like_WH"/>
</dbReference>
<dbReference type="Gene3D" id="3.40.50.300">
    <property type="entry name" value="P-loop containing nucleotide triphosphate hydrolases"/>
    <property type="match status" value="1"/>
</dbReference>
<dbReference type="EMBL" id="JBJQND010000011">
    <property type="protein sequence ID" value="KAL3861905.1"/>
    <property type="molecule type" value="Genomic_DNA"/>
</dbReference>
<dbReference type="PANTHER" id="PTHR19871:SF14">
    <property type="entry name" value="DUF4062 DOMAIN-CONTAINING PROTEIN"/>
    <property type="match status" value="1"/>
</dbReference>
<protein>
    <recommendedName>
        <fullName evidence="4">NACHT domain-containing protein</fullName>
    </recommendedName>
</protein>
<gene>
    <name evidence="5" type="ORF">ACJMK2_007918</name>
</gene>
<feature type="domain" description="NACHT" evidence="4">
    <location>
        <begin position="456"/>
        <end position="587"/>
    </location>
</feature>
<dbReference type="SMART" id="SM00382">
    <property type="entry name" value="AAA"/>
    <property type="match status" value="1"/>
</dbReference>
<dbReference type="InterPro" id="IPR027417">
    <property type="entry name" value="P-loop_NTPase"/>
</dbReference>
<evidence type="ECO:0000259" key="4">
    <source>
        <dbReference type="PROSITE" id="PS50837"/>
    </source>
</evidence>
<dbReference type="Pfam" id="PF13271">
    <property type="entry name" value="DUF4062"/>
    <property type="match status" value="1"/>
</dbReference>
<organism evidence="5 6">
    <name type="scientific">Sinanodonta woodiana</name>
    <name type="common">Chinese pond mussel</name>
    <name type="synonym">Anodonta woodiana</name>
    <dbReference type="NCBI Taxonomy" id="1069815"/>
    <lineage>
        <taxon>Eukaryota</taxon>
        <taxon>Metazoa</taxon>
        <taxon>Spiralia</taxon>
        <taxon>Lophotrochozoa</taxon>
        <taxon>Mollusca</taxon>
        <taxon>Bivalvia</taxon>
        <taxon>Autobranchia</taxon>
        <taxon>Heteroconchia</taxon>
        <taxon>Palaeoheterodonta</taxon>
        <taxon>Unionida</taxon>
        <taxon>Unionoidea</taxon>
        <taxon>Unionidae</taxon>
        <taxon>Unioninae</taxon>
        <taxon>Sinanodonta</taxon>
    </lineage>
</organism>
<evidence type="ECO:0000313" key="6">
    <source>
        <dbReference type="Proteomes" id="UP001634394"/>
    </source>
</evidence>
<sequence length="1620" mass="185013">MGSGTSKGGEGAAKNTGVKWKDRRKEERLEQLRDIMSRSPGFYLKKLSRQLDDLKNTTLGVKLSQLKNENQILSETEKKALQGEIDIECPTLAKIVRIFTSSTFTDTKEERNYLMINAYPRLKEFCQQLGYDFQVVDMRWGVTNEATDDHMGTELCLQELARCQKLSTGPNFVSLLSHKYGYRPLPRSIPASDFELIIQSEKSTSTKSLLSKWYHRDENAVPAEYALDPISVHFHSKTDWLEESENLHAALEHAALEVLGREKARQYFSSVTEKEVRLGMLEAINRSKCCCWLKRTFKGIEDAPNGSVTRRFIDCVEPSQKDMEKATPEEKRKLLEKAQGLQERARALHRELRDDLMIKCITKERLKEYEINWTEKGIDLDNPEHNKYLKDFNDDFVAMIKNMIETAVRQKQANSDSLLEEVFQHVRFCQTKCELFHGREESLKKIKDYVTGTSSEVFVIHGQSGSGKTSILAMAARNIKQWTNGTAVMVLRFIGTSPDSTSIIPLLTGLTKQLSRILNEDRHVPTNFQELVKEFHHSLTASGTSRPTVIILDSLDQLDPSNNAQQLTWLPKPLPDNVKIVVSTLPDVKYECLPVLKSMVAAAENFLVVPNLQEADVISIIDTWLTFKKRTLTESQRNLVKERFKTCPSPLFLKLCLDEAVRWKSFSSKDMTVLQTTVRKSIESLFKKLEGLHGTLLVSKALGYLTCSQRGLSESELEDILSCDDEVLNEIFTYWTPPVRRLPPLLLVRLRADLDQYLVDRGADGVRVFFWYHRQFFEAAMDLYCSNEKTNAQLHSALADFFVGRWASGRKKRNDKDGKEEDRHVSQQPLMFENTINYRKLNNLPYHRIMSRQLEPAKTDCLCNFEFLFFKLKATDIEVLRSDFLLAAEIFPNDGLIRQIRDTLQLSHEALVEDPNQLGPQLIQRISSNKDTSEFLEQSKMNPLPHLLPNQNLLRQTGDQLTHCLAGHSKGGILQLDITTDGKLAVTCGDGEVCIWDIQAGKLLRMHRIDSVFDAKFCLNNTQLILHTQTMGDKDTLSIREVITGRVKLDVLDSLFKQVWCLIGNGCQRVLTMEGTDAVIYDLNDGNRSVAARIPGQGVDKEENEIEFERLIGSSNFCLYTCDEKEEFFMKLLDLRSMRIVISRRISDIRYSMTISTDERYIIFKDTSFHLMDITTKAIRVVLTALDPELDVGWIYGTSLDGQQLYVNAYVDENFYVLIYDMKTGKSSLELPHPKIIYNVKSVDGKCIVTIESMGVLRIWDRTRYTKKSSHDKEAGKISEVHVLPNSRYCLGISTSNKTVFVHDIIQQKTVREAIFDVEITSCLPIDCKLAILIRSEVKAGQKIHHGFLIDLDTMKCLKRYHPFKGIQQLYANKCELAGLTGSQLGIKCMEVRSAKVIGIVHVGEIIETTSVNEDSYVLTAYTEKRKIHVCDLKSRRVVRTIETGTELKGTLQQLSRDNKYVMLNYRKKEMEVTILPGGGTTEEEVTRETLFVWDVESGAVLERTRNKLPFDLLCVSQTEELLLLADIYVRRIFVLKKKNLNHVASFNMDYHVKRFPELSRDGRFVVGCTNSGQIVKWEILPSETNISTYLTDFKEIKGSVLKLSLSKIKLEGSDLENLK</sequence>
<dbReference type="Pfam" id="PF00400">
    <property type="entry name" value="WD40"/>
    <property type="match status" value="1"/>
</dbReference>
<dbReference type="InterPro" id="IPR003593">
    <property type="entry name" value="AAA+_ATPase"/>
</dbReference>
<dbReference type="Proteomes" id="UP001634394">
    <property type="component" value="Unassembled WGS sequence"/>
</dbReference>
<dbReference type="Gene3D" id="2.130.10.10">
    <property type="entry name" value="YVTN repeat-like/Quinoprotein amine dehydrogenase"/>
    <property type="match status" value="2"/>
</dbReference>
<reference evidence="5 6" key="1">
    <citation type="submission" date="2024-11" db="EMBL/GenBank/DDBJ databases">
        <title>Chromosome-level genome assembly of the freshwater bivalve Anodonta woodiana.</title>
        <authorList>
            <person name="Chen X."/>
        </authorList>
    </citation>
    <scope>NUCLEOTIDE SEQUENCE [LARGE SCALE GENOMIC DNA]</scope>
    <source>
        <strain evidence="5">MN2024</strain>
        <tissue evidence="5">Gills</tissue>
    </source>
</reference>
<dbReference type="InterPro" id="IPR001680">
    <property type="entry name" value="WD40_rpt"/>
</dbReference>
<dbReference type="Pfam" id="PF13191">
    <property type="entry name" value="AAA_16"/>
    <property type="match status" value="1"/>
</dbReference>
<proteinExistence type="predicted"/>
<keyword evidence="6" id="KW-1185">Reference proteome</keyword>
<accession>A0ABD3VJZ0</accession>
<dbReference type="SUPFAM" id="SSF52540">
    <property type="entry name" value="P-loop containing nucleoside triphosphate hydrolases"/>
    <property type="match status" value="1"/>
</dbReference>